<evidence type="ECO:0000256" key="7">
    <source>
        <dbReference type="ARBA" id="ARBA00022763"/>
    </source>
</evidence>
<dbReference type="Pfam" id="PF08411">
    <property type="entry name" value="ExoI_SH3"/>
    <property type="match status" value="1"/>
</dbReference>
<dbReference type="Pfam" id="PF26016">
    <property type="entry name" value="ExoI_C"/>
    <property type="match status" value="1"/>
</dbReference>
<keyword evidence="12" id="KW-0234">DNA repair</keyword>
<dbReference type="EMBL" id="JBHRYN010000008">
    <property type="protein sequence ID" value="MFC3701294.1"/>
    <property type="molecule type" value="Genomic_DNA"/>
</dbReference>
<dbReference type="Proteomes" id="UP001595710">
    <property type="component" value="Unassembled WGS sequence"/>
</dbReference>
<accession>A0ABV7WR13</accession>
<feature type="domain" description="ExoI C-terminal" evidence="16">
    <location>
        <begin position="363"/>
        <end position="491"/>
    </location>
</feature>
<evidence type="ECO:0000313" key="17">
    <source>
        <dbReference type="EMBL" id="MFC3701294.1"/>
    </source>
</evidence>
<dbReference type="InterPro" id="IPR034747">
    <property type="entry name" value="EXOI_SH3"/>
</dbReference>
<evidence type="ECO:0000256" key="11">
    <source>
        <dbReference type="ARBA" id="ARBA00023125"/>
    </source>
</evidence>
<dbReference type="InterPro" id="IPR023607">
    <property type="entry name" value="Exodeoxyribonuclease_I"/>
</dbReference>
<keyword evidence="9" id="KW-0269">Exonuclease</keyword>
<dbReference type="Pfam" id="PF00929">
    <property type="entry name" value="RNase_T"/>
    <property type="match status" value="1"/>
</dbReference>
<feature type="domain" description="ExoI SH3-like" evidence="15">
    <location>
        <begin position="202"/>
        <end position="356"/>
    </location>
</feature>
<gene>
    <name evidence="17" type="primary">sbcB</name>
    <name evidence="17" type="ORF">ACFOND_06525</name>
</gene>
<protein>
    <recommendedName>
        <fullName evidence="4">Exodeoxyribonuclease I</fullName>
        <ecNumber evidence="3">3.1.11.1</ecNumber>
    </recommendedName>
    <alternativeName>
        <fullName evidence="13">DNA deoxyribophosphodiesterase</fullName>
    </alternativeName>
</protein>
<dbReference type="InterPro" id="IPR036397">
    <property type="entry name" value="RNaseH_sf"/>
</dbReference>
<keyword evidence="11" id="KW-0238">DNA-binding</keyword>
<dbReference type="PROSITE" id="PS51784">
    <property type="entry name" value="EXOI_SH3"/>
    <property type="match status" value="1"/>
</dbReference>
<evidence type="ECO:0000256" key="10">
    <source>
        <dbReference type="ARBA" id="ARBA00022842"/>
    </source>
</evidence>
<dbReference type="CDD" id="cd06138">
    <property type="entry name" value="ExoI_N"/>
    <property type="match status" value="1"/>
</dbReference>
<proteinExistence type="predicted"/>
<dbReference type="GO" id="GO:0008310">
    <property type="term" value="F:single-stranded DNA 3'-5' DNA exonuclease activity"/>
    <property type="evidence" value="ECO:0007669"/>
    <property type="project" value="UniProtKB-EC"/>
</dbReference>
<evidence type="ECO:0000256" key="8">
    <source>
        <dbReference type="ARBA" id="ARBA00022801"/>
    </source>
</evidence>
<evidence type="ECO:0000259" key="16">
    <source>
        <dbReference type="PROSITE" id="PS51785"/>
    </source>
</evidence>
<evidence type="ECO:0000256" key="4">
    <source>
        <dbReference type="ARBA" id="ARBA00019900"/>
    </source>
</evidence>
<dbReference type="RefSeq" id="WP_290282703.1">
    <property type="nucleotide sequence ID" value="NZ_JAUFQI010000001.1"/>
</dbReference>
<evidence type="ECO:0000256" key="6">
    <source>
        <dbReference type="ARBA" id="ARBA00022723"/>
    </source>
</evidence>
<reference evidence="18" key="1">
    <citation type="journal article" date="2019" name="Int. J. Syst. Evol. Microbiol.">
        <title>The Global Catalogue of Microorganisms (GCM) 10K type strain sequencing project: providing services to taxonomists for standard genome sequencing and annotation.</title>
        <authorList>
            <consortium name="The Broad Institute Genomics Platform"/>
            <consortium name="The Broad Institute Genome Sequencing Center for Infectious Disease"/>
            <person name="Wu L."/>
            <person name="Ma J."/>
        </authorList>
    </citation>
    <scope>NUCLEOTIDE SEQUENCE [LARGE SCALE GENOMIC DNA]</scope>
    <source>
        <strain evidence="18">CECT 8288</strain>
    </source>
</reference>
<name>A0ABV7WR13_9GAMM</name>
<comment type="cofactor">
    <cofactor evidence="2">
        <name>Mg(2+)</name>
        <dbReference type="ChEBI" id="CHEBI:18420"/>
    </cofactor>
</comment>
<keyword evidence="10" id="KW-0460">Magnesium</keyword>
<evidence type="ECO:0000256" key="3">
    <source>
        <dbReference type="ARBA" id="ARBA00012108"/>
    </source>
</evidence>
<dbReference type="SUPFAM" id="SSF53098">
    <property type="entry name" value="Ribonuclease H-like"/>
    <property type="match status" value="1"/>
</dbReference>
<dbReference type="Gene3D" id="3.30.1520.20">
    <property type="entry name" value="Exonuclease ExoI, domain 2"/>
    <property type="match status" value="1"/>
</dbReference>
<dbReference type="Gene3D" id="3.30.420.10">
    <property type="entry name" value="Ribonuclease H-like superfamily/Ribonuclease H"/>
    <property type="match status" value="1"/>
</dbReference>
<comment type="subunit">
    <text evidence="14">Monomer. Interacts with ssb (via C-terminus); this interaction stimulates the exonuclease activity by recruiting the enzyme to its substrate.</text>
</comment>
<sequence length="503" mass="57863">MNQKFSSEPTLLWYDYETWGVDPRRDRICQFAAIRTDLDLNPIGEPINLFCKPPADTVIDPEAVLITGLSPLEVEQNGLNEWDFAHEIYRLMSKPGTCSVGYNTIRFDDECTRYLFYRNLLDPYAREWQNGNSRWDILDVVRMYAALRPEGIKWPQHENGSPSFKLEHLTAENGLAHENAHDAVSDVQATISFARLLKEANPKLFNFAFSLRSKHEARAQLDLVNRTPHLHFTGKIAATEYCMGIEVPLFVHPDRANEVVVIDVRHNPAWLLDYSAEELQQWLYSKTDDLPEGMSRPPLRTIHLNKSPMIAPFKSLTPELAENLDIDIDEVTGYASTVAQNQRYVELAQEVMSQTRRYDDEEQEKDPEHLLYDGFIGNKDRALLNEMAFGKLAMENWIAEAHHFNDARLEPLVENILGRHFPTVLLPEQLEKWRNQRKKALTLPNLGQKLTVDAALDKLKTLLDKHSGHSGLLDTQTYLQQLQKNWFGLTEGKAELDEQLDLF</sequence>
<keyword evidence="7" id="KW-0227">DNA damage</keyword>
<keyword evidence="6" id="KW-0479">Metal-binding</keyword>
<evidence type="ECO:0000259" key="15">
    <source>
        <dbReference type="PROSITE" id="PS51784"/>
    </source>
</evidence>
<evidence type="ECO:0000256" key="1">
    <source>
        <dbReference type="ARBA" id="ARBA00000563"/>
    </source>
</evidence>
<evidence type="ECO:0000256" key="12">
    <source>
        <dbReference type="ARBA" id="ARBA00023204"/>
    </source>
</evidence>
<dbReference type="InterPro" id="IPR012337">
    <property type="entry name" value="RNaseH-like_sf"/>
</dbReference>
<comment type="catalytic activity">
    <reaction evidence="1">
        <text>Exonucleolytic cleavage in the 3'- to 5'-direction to yield nucleoside 5'-phosphates.</text>
        <dbReference type="EC" id="3.1.11.1"/>
    </reaction>
</comment>
<dbReference type="InterPro" id="IPR038649">
    <property type="entry name" value="EXOI_SH3_sf"/>
</dbReference>
<organism evidence="17 18">
    <name type="scientific">Reinekea marina</name>
    <dbReference type="NCBI Taxonomy" id="1310421"/>
    <lineage>
        <taxon>Bacteria</taxon>
        <taxon>Pseudomonadati</taxon>
        <taxon>Pseudomonadota</taxon>
        <taxon>Gammaproteobacteria</taxon>
        <taxon>Oceanospirillales</taxon>
        <taxon>Saccharospirillaceae</taxon>
        <taxon>Reinekea</taxon>
    </lineage>
</organism>
<dbReference type="EC" id="3.1.11.1" evidence="3"/>
<dbReference type="InterPro" id="IPR058561">
    <property type="entry name" value="Exonuc_1_C"/>
</dbReference>
<evidence type="ECO:0000256" key="14">
    <source>
        <dbReference type="ARBA" id="ARBA00046792"/>
    </source>
</evidence>
<dbReference type="PROSITE" id="PS51785">
    <property type="entry name" value="EXOI_C"/>
    <property type="match status" value="1"/>
</dbReference>
<evidence type="ECO:0000313" key="18">
    <source>
        <dbReference type="Proteomes" id="UP001595710"/>
    </source>
</evidence>
<evidence type="ECO:0000256" key="9">
    <source>
        <dbReference type="ARBA" id="ARBA00022839"/>
    </source>
</evidence>
<keyword evidence="8 17" id="KW-0378">Hydrolase</keyword>
<keyword evidence="5" id="KW-0540">Nuclease</keyword>
<dbReference type="SMART" id="SM00479">
    <property type="entry name" value="EXOIII"/>
    <property type="match status" value="1"/>
</dbReference>
<dbReference type="InterPro" id="IPR013520">
    <property type="entry name" value="Ribonucl_H"/>
</dbReference>
<dbReference type="PIRSF" id="PIRSF000977">
    <property type="entry name" value="Exodeoxyribonuclease_I"/>
    <property type="match status" value="1"/>
</dbReference>
<dbReference type="NCBIfam" id="NF008746">
    <property type="entry name" value="PRK11779.1"/>
    <property type="match status" value="1"/>
</dbReference>
<evidence type="ECO:0000256" key="13">
    <source>
        <dbReference type="ARBA" id="ARBA00031220"/>
    </source>
</evidence>
<comment type="caution">
    <text evidence="17">The sequence shown here is derived from an EMBL/GenBank/DDBJ whole genome shotgun (WGS) entry which is preliminary data.</text>
</comment>
<keyword evidence="18" id="KW-1185">Reference proteome</keyword>
<dbReference type="Gene3D" id="1.20.1280.70">
    <property type="entry name" value="Exonuclease ExoI, domain 3"/>
    <property type="match status" value="1"/>
</dbReference>
<dbReference type="InterPro" id="IPR013620">
    <property type="entry name" value="Exonuc_1_SH3"/>
</dbReference>
<evidence type="ECO:0000256" key="5">
    <source>
        <dbReference type="ARBA" id="ARBA00022722"/>
    </source>
</evidence>
<evidence type="ECO:0000256" key="2">
    <source>
        <dbReference type="ARBA" id="ARBA00001946"/>
    </source>
</evidence>